<dbReference type="Gene3D" id="3.30.1360.20">
    <property type="entry name" value="Transcriptional coactivator/pterin dehydratase"/>
    <property type="match status" value="1"/>
</dbReference>
<comment type="similarity">
    <text evidence="2 4">Belongs to the pterin-4-alpha-carbinolamine dehydratase family.</text>
</comment>
<dbReference type="EMBL" id="JELY01001467">
    <property type="protein sequence ID" value="KYF55674.1"/>
    <property type="molecule type" value="Genomic_DNA"/>
</dbReference>
<organism evidence="5 6">
    <name type="scientific">Sorangium cellulosum</name>
    <name type="common">Polyangium cellulosum</name>
    <dbReference type="NCBI Taxonomy" id="56"/>
    <lineage>
        <taxon>Bacteria</taxon>
        <taxon>Pseudomonadati</taxon>
        <taxon>Myxococcota</taxon>
        <taxon>Polyangia</taxon>
        <taxon>Polyangiales</taxon>
        <taxon>Polyangiaceae</taxon>
        <taxon>Sorangium</taxon>
    </lineage>
</organism>
<evidence type="ECO:0000256" key="3">
    <source>
        <dbReference type="ARBA" id="ARBA00023239"/>
    </source>
</evidence>
<dbReference type="NCBIfam" id="NF002017">
    <property type="entry name" value="PRK00823.1-2"/>
    <property type="match status" value="1"/>
</dbReference>
<dbReference type="PANTHER" id="PTHR12599:SF0">
    <property type="entry name" value="PTERIN-4-ALPHA-CARBINOLAMINE DEHYDRATASE"/>
    <property type="match status" value="1"/>
</dbReference>
<evidence type="ECO:0000313" key="5">
    <source>
        <dbReference type="EMBL" id="KYF55674.1"/>
    </source>
</evidence>
<name>A0A150PJ12_SORCE</name>
<dbReference type="AlphaFoldDB" id="A0A150PJ12"/>
<dbReference type="PANTHER" id="PTHR12599">
    <property type="entry name" value="PTERIN-4-ALPHA-CARBINOLAMINE DEHYDRATASE"/>
    <property type="match status" value="1"/>
</dbReference>
<dbReference type="Pfam" id="PF01329">
    <property type="entry name" value="Pterin_4a"/>
    <property type="match status" value="1"/>
</dbReference>
<dbReference type="HAMAP" id="MF_00434">
    <property type="entry name" value="Pterin_4_alpha"/>
    <property type="match status" value="1"/>
</dbReference>
<dbReference type="InterPro" id="IPR036428">
    <property type="entry name" value="PCD_sf"/>
</dbReference>
<dbReference type="Proteomes" id="UP000075420">
    <property type="component" value="Unassembled WGS sequence"/>
</dbReference>
<dbReference type="InterPro" id="IPR001533">
    <property type="entry name" value="Pterin_deHydtase"/>
</dbReference>
<reference evidence="5 6" key="1">
    <citation type="submission" date="2014-02" db="EMBL/GenBank/DDBJ databases">
        <title>The small core and large imbalanced accessory genome model reveals a collaborative survival strategy of Sorangium cellulosum strains in nature.</title>
        <authorList>
            <person name="Han K."/>
            <person name="Peng R."/>
            <person name="Blom J."/>
            <person name="Li Y.-Z."/>
        </authorList>
    </citation>
    <scope>NUCLEOTIDE SEQUENCE [LARGE SCALE GENOMIC DNA]</scope>
    <source>
        <strain evidence="5 6">So0157-25</strain>
    </source>
</reference>
<dbReference type="EC" id="4.2.1.96" evidence="4"/>
<dbReference type="GO" id="GO:0008124">
    <property type="term" value="F:4-alpha-hydroxytetrahydrobiopterin dehydratase activity"/>
    <property type="evidence" value="ECO:0007669"/>
    <property type="project" value="UniProtKB-UniRule"/>
</dbReference>
<evidence type="ECO:0000256" key="2">
    <source>
        <dbReference type="ARBA" id="ARBA00006472"/>
    </source>
</evidence>
<protein>
    <recommendedName>
        <fullName evidence="4">Putative pterin-4-alpha-carbinolamine dehydratase</fullName>
        <shortName evidence="4">PHS</shortName>
        <ecNumber evidence="4">4.2.1.96</ecNumber>
    </recommendedName>
    <alternativeName>
        <fullName evidence="4">4-alpha-hydroxy-tetrahydropterin dehydratase</fullName>
    </alternativeName>
    <alternativeName>
        <fullName evidence="4">Pterin carbinolamine dehydratase</fullName>
        <shortName evidence="4">PCD</shortName>
    </alternativeName>
</protein>
<evidence type="ECO:0000256" key="1">
    <source>
        <dbReference type="ARBA" id="ARBA00001554"/>
    </source>
</evidence>
<keyword evidence="3 4" id="KW-0456">Lyase</keyword>
<evidence type="ECO:0000256" key="4">
    <source>
        <dbReference type="HAMAP-Rule" id="MF_00434"/>
    </source>
</evidence>
<sequence length="97" mass="10656">MSKRDRLPDDEIAGFVAAHPGWVRAGERIERSYSFPDYGAGVGFAMRVALLAERRDHHPDILLSWGKVRVAWSTHDAGGLTALDLELAGLTDRLITG</sequence>
<comment type="catalytic activity">
    <reaction evidence="1 4">
        <text>(4aS,6R)-4a-hydroxy-L-erythro-5,6,7,8-tetrahydrobiopterin = (6R)-L-erythro-6,7-dihydrobiopterin + H2O</text>
        <dbReference type="Rhea" id="RHEA:11920"/>
        <dbReference type="ChEBI" id="CHEBI:15377"/>
        <dbReference type="ChEBI" id="CHEBI:15642"/>
        <dbReference type="ChEBI" id="CHEBI:43120"/>
        <dbReference type="EC" id="4.2.1.96"/>
    </reaction>
</comment>
<gene>
    <name evidence="5" type="ORF">BE08_25395</name>
</gene>
<dbReference type="GO" id="GO:0006729">
    <property type="term" value="P:tetrahydrobiopterin biosynthetic process"/>
    <property type="evidence" value="ECO:0007669"/>
    <property type="project" value="InterPro"/>
</dbReference>
<proteinExistence type="inferred from homology"/>
<evidence type="ECO:0000313" key="6">
    <source>
        <dbReference type="Proteomes" id="UP000075420"/>
    </source>
</evidence>
<dbReference type="SUPFAM" id="SSF55248">
    <property type="entry name" value="PCD-like"/>
    <property type="match status" value="1"/>
</dbReference>
<dbReference type="CDD" id="cd00488">
    <property type="entry name" value="PCD_DCoH"/>
    <property type="match status" value="1"/>
</dbReference>
<comment type="caution">
    <text evidence="5">The sequence shown here is derived from an EMBL/GenBank/DDBJ whole genome shotgun (WGS) entry which is preliminary data.</text>
</comment>
<accession>A0A150PJ12</accession>